<accession>A0A974HVA3</accession>
<gene>
    <name evidence="1" type="ORF">XELAEV_18014774mg</name>
</gene>
<dbReference type="AlphaFoldDB" id="A0A974HVA3"/>
<evidence type="ECO:0000313" key="1">
    <source>
        <dbReference type="EMBL" id="OCT91712.1"/>
    </source>
</evidence>
<dbReference type="EMBL" id="CM004469">
    <property type="protein sequence ID" value="OCT91712.1"/>
    <property type="molecule type" value="Genomic_DNA"/>
</dbReference>
<reference evidence="2" key="1">
    <citation type="journal article" date="2016" name="Nature">
        <title>Genome evolution in the allotetraploid frog Xenopus laevis.</title>
        <authorList>
            <person name="Session A.M."/>
            <person name="Uno Y."/>
            <person name="Kwon T."/>
            <person name="Chapman J.A."/>
            <person name="Toyoda A."/>
            <person name="Takahashi S."/>
            <person name="Fukui A."/>
            <person name="Hikosaka A."/>
            <person name="Suzuki A."/>
            <person name="Kondo M."/>
            <person name="van Heeringen S.J."/>
            <person name="Quigley I."/>
            <person name="Heinz S."/>
            <person name="Ogino H."/>
            <person name="Ochi H."/>
            <person name="Hellsten U."/>
            <person name="Lyons J.B."/>
            <person name="Simakov O."/>
            <person name="Putnam N."/>
            <person name="Stites J."/>
            <person name="Kuroki Y."/>
            <person name="Tanaka T."/>
            <person name="Michiue T."/>
            <person name="Watanabe M."/>
            <person name="Bogdanovic O."/>
            <person name="Lister R."/>
            <person name="Georgiou G."/>
            <person name="Paranjpe S.S."/>
            <person name="van Kruijsbergen I."/>
            <person name="Shu S."/>
            <person name="Carlson J."/>
            <person name="Kinoshita T."/>
            <person name="Ohta Y."/>
            <person name="Mawaribuchi S."/>
            <person name="Jenkins J."/>
            <person name="Grimwood J."/>
            <person name="Schmutz J."/>
            <person name="Mitros T."/>
            <person name="Mozaffari S.V."/>
            <person name="Suzuki Y."/>
            <person name="Haramoto Y."/>
            <person name="Yamamoto T.S."/>
            <person name="Takagi C."/>
            <person name="Heald R."/>
            <person name="Miller K."/>
            <person name="Haudenschild C."/>
            <person name="Kitzman J."/>
            <person name="Nakayama T."/>
            <person name="Izutsu Y."/>
            <person name="Robert J."/>
            <person name="Fortriede J."/>
            <person name="Burns K."/>
            <person name="Lotay V."/>
            <person name="Karimi K."/>
            <person name="Yasuoka Y."/>
            <person name="Dichmann D.S."/>
            <person name="Flajnik M.F."/>
            <person name="Houston D.W."/>
            <person name="Shendure J."/>
            <person name="DuPasquier L."/>
            <person name="Vize P.D."/>
            <person name="Zorn A.M."/>
            <person name="Ito M."/>
            <person name="Marcotte E.M."/>
            <person name="Wallingford J.B."/>
            <person name="Ito Y."/>
            <person name="Asashima M."/>
            <person name="Ueno N."/>
            <person name="Matsuda Y."/>
            <person name="Veenstra G.J."/>
            <person name="Fujiyama A."/>
            <person name="Harland R.M."/>
            <person name="Taira M."/>
            <person name="Rokhsar D.S."/>
        </authorList>
    </citation>
    <scope>NUCLEOTIDE SEQUENCE [LARGE SCALE GENOMIC DNA]</scope>
    <source>
        <strain evidence="2">J</strain>
    </source>
</reference>
<name>A0A974HVA3_XENLA</name>
<sequence>MVEGLERTTVLRQLCIAVNKWVQRKLRVLLNYCMLRIHFHWNNSKVINTIKIESILIVGYIYSGIKIKANLSTFLYLCSQLIGILKLLPFNLKPIC</sequence>
<proteinExistence type="predicted"/>
<dbReference type="Proteomes" id="UP000694892">
    <property type="component" value="Chromosome 2S"/>
</dbReference>
<evidence type="ECO:0000313" key="2">
    <source>
        <dbReference type="Proteomes" id="UP000694892"/>
    </source>
</evidence>
<protein>
    <submittedName>
        <fullName evidence="1">Uncharacterized protein</fullName>
    </submittedName>
</protein>
<organism evidence="1 2">
    <name type="scientific">Xenopus laevis</name>
    <name type="common">African clawed frog</name>
    <dbReference type="NCBI Taxonomy" id="8355"/>
    <lineage>
        <taxon>Eukaryota</taxon>
        <taxon>Metazoa</taxon>
        <taxon>Chordata</taxon>
        <taxon>Craniata</taxon>
        <taxon>Vertebrata</taxon>
        <taxon>Euteleostomi</taxon>
        <taxon>Amphibia</taxon>
        <taxon>Batrachia</taxon>
        <taxon>Anura</taxon>
        <taxon>Pipoidea</taxon>
        <taxon>Pipidae</taxon>
        <taxon>Xenopodinae</taxon>
        <taxon>Xenopus</taxon>
        <taxon>Xenopus</taxon>
    </lineage>
</organism>